<keyword evidence="2" id="KW-1185">Reference proteome</keyword>
<dbReference type="AlphaFoldDB" id="A0A4Z2CBL8"/>
<evidence type="ECO:0000313" key="2">
    <source>
        <dbReference type="Proteomes" id="UP000516260"/>
    </source>
</evidence>
<protein>
    <submittedName>
        <fullName evidence="1">Uncharacterized protein</fullName>
    </submittedName>
</protein>
<sequence>MGGSREEQLLLRRPKSCWALNYRSSKTAEQLLVSHPLNKQRLSLQLIEVVDF</sequence>
<reference evidence="1 2" key="1">
    <citation type="submission" date="2019-04" db="EMBL/GenBank/DDBJ databases">
        <title>The sequence and de novo assembly of Takifugu bimaculatus genome using PacBio and Hi-C technologies.</title>
        <authorList>
            <person name="Xu P."/>
            <person name="Liu B."/>
            <person name="Zhou Z."/>
        </authorList>
    </citation>
    <scope>NUCLEOTIDE SEQUENCE [LARGE SCALE GENOMIC DNA]</scope>
    <source>
        <strain evidence="1">TB-2018</strain>
        <tissue evidence="1">Muscle</tissue>
    </source>
</reference>
<dbReference type="EMBL" id="SWLE01000003">
    <property type="protein sequence ID" value="TNN01579.1"/>
    <property type="molecule type" value="Genomic_DNA"/>
</dbReference>
<name>A0A4Z2CBL8_9TELE</name>
<accession>A0A4Z2CBL8</accession>
<gene>
    <name evidence="1" type="ORF">fugu_010961</name>
</gene>
<evidence type="ECO:0000313" key="1">
    <source>
        <dbReference type="EMBL" id="TNN01579.1"/>
    </source>
</evidence>
<organism evidence="1 2">
    <name type="scientific">Takifugu bimaculatus</name>
    <dbReference type="NCBI Taxonomy" id="433685"/>
    <lineage>
        <taxon>Eukaryota</taxon>
        <taxon>Metazoa</taxon>
        <taxon>Chordata</taxon>
        <taxon>Craniata</taxon>
        <taxon>Vertebrata</taxon>
        <taxon>Euteleostomi</taxon>
        <taxon>Actinopterygii</taxon>
        <taxon>Neopterygii</taxon>
        <taxon>Teleostei</taxon>
        <taxon>Neoteleostei</taxon>
        <taxon>Acanthomorphata</taxon>
        <taxon>Eupercaria</taxon>
        <taxon>Tetraodontiformes</taxon>
        <taxon>Tetradontoidea</taxon>
        <taxon>Tetraodontidae</taxon>
        <taxon>Takifugu</taxon>
    </lineage>
</organism>
<comment type="caution">
    <text evidence="1">The sequence shown here is derived from an EMBL/GenBank/DDBJ whole genome shotgun (WGS) entry which is preliminary data.</text>
</comment>
<dbReference type="Proteomes" id="UP000516260">
    <property type="component" value="Chromosome 11"/>
</dbReference>
<proteinExistence type="predicted"/>